<dbReference type="SUPFAM" id="SSF144232">
    <property type="entry name" value="HIT/MYND zinc finger-like"/>
    <property type="match status" value="1"/>
</dbReference>
<evidence type="ECO:0000256" key="7">
    <source>
        <dbReference type="ARBA" id="ARBA00022964"/>
    </source>
</evidence>
<comment type="catalytic activity">
    <reaction evidence="12">
        <text>L-prolyl-[hypoxia-inducible factor alpha subunit] + 2-oxoglutarate + O2 = trans-4-hydroxy-L-prolyl-[hypoxia-inducible factor alpha subunit] + succinate + CO2</text>
        <dbReference type="Rhea" id="RHEA:48400"/>
        <dbReference type="Rhea" id="RHEA-COMP:12093"/>
        <dbReference type="Rhea" id="RHEA-COMP:12094"/>
        <dbReference type="ChEBI" id="CHEBI:15379"/>
        <dbReference type="ChEBI" id="CHEBI:16526"/>
        <dbReference type="ChEBI" id="CHEBI:16810"/>
        <dbReference type="ChEBI" id="CHEBI:30031"/>
        <dbReference type="ChEBI" id="CHEBI:50342"/>
        <dbReference type="ChEBI" id="CHEBI:61965"/>
        <dbReference type="EC" id="1.14.11.29"/>
    </reaction>
</comment>
<keyword evidence="3" id="KW-0479">Metal-binding</keyword>
<keyword evidence="7" id="KW-0223">Dioxygenase</keyword>
<dbReference type="GO" id="GO:0160082">
    <property type="term" value="F:hypoxia-inducible factor-proline dioxygenase activity"/>
    <property type="evidence" value="ECO:0007669"/>
    <property type="project" value="UniProtKB-EC"/>
</dbReference>
<evidence type="ECO:0000256" key="13">
    <source>
        <dbReference type="PROSITE-ProRule" id="PRU00134"/>
    </source>
</evidence>
<keyword evidence="10" id="KW-0539">Nucleus</keyword>
<feature type="compositionally biased region" description="Basic and acidic residues" evidence="14">
    <location>
        <begin position="55"/>
        <end position="74"/>
    </location>
</feature>
<dbReference type="InterPro" id="IPR044862">
    <property type="entry name" value="Pro_4_hyd_alph_FE2OG_OXY"/>
</dbReference>
<accession>A0AAV1KLQ4</accession>
<organism evidence="17 18">
    <name type="scientific">Parnassius mnemosyne</name>
    <name type="common">clouded apollo</name>
    <dbReference type="NCBI Taxonomy" id="213953"/>
    <lineage>
        <taxon>Eukaryota</taxon>
        <taxon>Metazoa</taxon>
        <taxon>Ecdysozoa</taxon>
        <taxon>Arthropoda</taxon>
        <taxon>Hexapoda</taxon>
        <taxon>Insecta</taxon>
        <taxon>Pterygota</taxon>
        <taxon>Neoptera</taxon>
        <taxon>Endopterygota</taxon>
        <taxon>Lepidoptera</taxon>
        <taxon>Glossata</taxon>
        <taxon>Ditrysia</taxon>
        <taxon>Papilionoidea</taxon>
        <taxon>Papilionidae</taxon>
        <taxon>Parnassiinae</taxon>
        <taxon>Parnassini</taxon>
        <taxon>Parnassius</taxon>
        <taxon>Driopa</taxon>
    </lineage>
</organism>
<dbReference type="Proteomes" id="UP001314205">
    <property type="component" value="Unassembled WGS sequence"/>
</dbReference>
<dbReference type="PROSITE" id="PS50865">
    <property type="entry name" value="ZF_MYND_2"/>
    <property type="match status" value="1"/>
</dbReference>
<feature type="compositionally biased region" description="Polar residues" evidence="14">
    <location>
        <begin position="115"/>
        <end position="133"/>
    </location>
</feature>
<dbReference type="PANTHER" id="PTHR12907">
    <property type="entry name" value="EGL NINE HOMOLOG-RELATED"/>
    <property type="match status" value="1"/>
</dbReference>
<evidence type="ECO:0000256" key="4">
    <source>
        <dbReference type="ARBA" id="ARBA00022771"/>
    </source>
</evidence>
<dbReference type="AlphaFoldDB" id="A0AAV1KLQ4"/>
<evidence type="ECO:0000259" key="15">
    <source>
        <dbReference type="PROSITE" id="PS50865"/>
    </source>
</evidence>
<evidence type="ECO:0000256" key="3">
    <source>
        <dbReference type="ARBA" id="ARBA00022723"/>
    </source>
</evidence>
<dbReference type="InterPro" id="IPR005123">
    <property type="entry name" value="Oxoglu/Fe-dep_dioxygenase_dom"/>
</dbReference>
<keyword evidence="18" id="KW-1185">Reference proteome</keyword>
<evidence type="ECO:0000313" key="18">
    <source>
        <dbReference type="Proteomes" id="UP001314205"/>
    </source>
</evidence>
<dbReference type="Gene3D" id="6.10.140.2220">
    <property type="match status" value="1"/>
</dbReference>
<dbReference type="SMART" id="SM00702">
    <property type="entry name" value="P4Hc"/>
    <property type="match status" value="1"/>
</dbReference>
<reference evidence="17 18" key="1">
    <citation type="submission" date="2023-11" db="EMBL/GenBank/DDBJ databases">
        <authorList>
            <person name="Hedman E."/>
            <person name="Englund M."/>
            <person name="Stromberg M."/>
            <person name="Nyberg Akerstrom W."/>
            <person name="Nylinder S."/>
            <person name="Jareborg N."/>
            <person name="Kallberg Y."/>
            <person name="Kronander E."/>
        </authorList>
    </citation>
    <scope>NUCLEOTIDE SEQUENCE [LARGE SCALE GENOMIC DNA]</scope>
</reference>
<dbReference type="GO" id="GO:0071456">
    <property type="term" value="P:cellular response to hypoxia"/>
    <property type="evidence" value="ECO:0007669"/>
    <property type="project" value="TreeGrafter"/>
</dbReference>
<evidence type="ECO:0000313" key="17">
    <source>
        <dbReference type="EMBL" id="CAK1583375.1"/>
    </source>
</evidence>
<comment type="caution">
    <text evidence="17">The sequence shown here is derived from an EMBL/GenBank/DDBJ whole genome shotgun (WGS) entry which is preliminary data.</text>
</comment>
<evidence type="ECO:0000256" key="10">
    <source>
        <dbReference type="ARBA" id="ARBA00023242"/>
    </source>
</evidence>
<dbReference type="EMBL" id="CAVLGL010000057">
    <property type="protein sequence ID" value="CAK1583375.1"/>
    <property type="molecule type" value="Genomic_DNA"/>
</dbReference>
<feature type="compositionally biased region" description="Basic and acidic residues" evidence="14">
    <location>
        <begin position="88"/>
        <end position="99"/>
    </location>
</feature>
<evidence type="ECO:0000256" key="5">
    <source>
        <dbReference type="ARBA" id="ARBA00022833"/>
    </source>
</evidence>
<evidence type="ECO:0000256" key="11">
    <source>
        <dbReference type="ARBA" id="ARBA00039004"/>
    </source>
</evidence>
<sequence length="473" mass="53789">MNQEGVLVCCAVCNQKTHRRCARCLNIYYCNTEHQRQDWRRHKSECVPKFPKQGSHKDTGRSSPTKEELNNVGKKEIIASEEQEIKSIKPSKQEGSEIRRIKKSNKKNVKKEGNTQESESLQISKSDVQSVDSNLKDGPSTLKDGVISSVVYTNEDLTKQSAIIHQGSSEQEILNESAQQLSTVDFATATTNVLKAVNRTNVKMPPIPVYVPEHHLKMKEYPEASLKGSESFMVNKYYMDSSDPSYEICQRVIRDMTQYGVCVLDNFLGKERGLLVLNEVLEMYRSGIFTAGQLVSNPGSTEAQTIRSDRITWIDGREPHCFYIRQLIAQVDNIILKANKMANNGKLGDYTINGRTKAMVACYPGSGSHYVKHVDNPNKDGRCITAIYYLNLDWDVKRCGGLLRVFPEGTNQVADIAPIFDRMLFFWSDRRNPHEVQPAYGTRYAITLWYFDAQEREEALRHYKERGQSSSSK</sequence>
<evidence type="ECO:0000256" key="2">
    <source>
        <dbReference type="ARBA" id="ARBA00004123"/>
    </source>
</evidence>
<keyword evidence="5" id="KW-0862">Zinc</keyword>
<gene>
    <name evidence="17" type="ORF">PARMNEM_LOCUS4775</name>
</gene>
<dbReference type="InterPro" id="IPR051559">
    <property type="entry name" value="HIF_prolyl_hydroxylases"/>
</dbReference>
<keyword evidence="4 13" id="KW-0863">Zinc-finger</keyword>
<protein>
    <recommendedName>
        <fullName evidence="11">hypoxia-inducible factor-proline dioxygenase</fullName>
        <ecNumber evidence="11">1.14.11.29</ecNumber>
    </recommendedName>
</protein>
<evidence type="ECO:0000259" key="16">
    <source>
        <dbReference type="PROSITE" id="PS51471"/>
    </source>
</evidence>
<feature type="domain" description="MYND-type" evidence="15">
    <location>
        <begin position="10"/>
        <end position="46"/>
    </location>
</feature>
<evidence type="ECO:0000256" key="9">
    <source>
        <dbReference type="ARBA" id="ARBA00023004"/>
    </source>
</evidence>
<name>A0AAV1KLQ4_9NEOP</name>
<dbReference type="Gene3D" id="2.60.120.620">
    <property type="entry name" value="q2cbj1_9rhob like domain"/>
    <property type="match status" value="1"/>
</dbReference>
<evidence type="ECO:0000256" key="8">
    <source>
        <dbReference type="ARBA" id="ARBA00023002"/>
    </source>
</evidence>
<dbReference type="GO" id="GO:0008270">
    <property type="term" value="F:zinc ion binding"/>
    <property type="evidence" value="ECO:0007669"/>
    <property type="project" value="UniProtKB-KW"/>
</dbReference>
<keyword evidence="9" id="KW-0408">Iron</keyword>
<dbReference type="Pfam" id="PF13640">
    <property type="entry name" value="2OG-FeII_Oxy_3"/>
    <property type="match status" value="1"/>
</dbReference>
<evidence type="ECO:0000256" key="1">
    <source>
        <dbReference type="ARBA" id="ARBA00001961"/>
    </source>
</evidence>
<dbReference type="GO" id="GO:0005634">
    <property type="term" value="C:nucleus"/>
    <property type="evidence" value="ECO:0007669"/>
    <property type="project" value="UniProtKB-SubCell"/>
</dbReference>
<proteinExistence type="predicted"/>
<dbReference type="PANTHER" id="PTHR12907:SF26">
    <property type="entry name" value="HIF PROLYL HYDROXYLASE, ISOFORM C"/>
    <property type="match status" value="1"/>
</dbReference>
<evidence type="ECO:0000256" key="14">
    <source>
        <dbReference type="SAM" id="MobiDB-lite"/>
    </source>
</evidence>
<feature type="domain" description="Fe2OG dioxygenase" evidence="16">
    <location>
        <begin position="351"/>
        <end position="452"/>
    </location>
</feature>
<dbReference type="PROSITE" id="PS51471">
    <property type="entry name" value="FE2OG_OXY"/>
    <property type="match status" value="1"/>
</dbReference>
<dbReference type="InterPro" id="IPR006620">
    <property type="entry name" value="Pro_4_hyd_alph"/>
</dbReference>
<dbReference type="InterPro" id="IPR002893">
    <property type="entry name" value="Znf_MYND"/>
</dbReference>
<dbReference type="GO" id="GO:0008198">
    <property type="term" value="F:ferrous iron binding"/>
    <property type="evidence" value="ECO:0007669"/>
    <property type="project" value="TreeGrafter"/>
</dbReference>
<dbReference type="FunFam" id="2.60.120.620:FF:000005">
    <property type="entry name" value="Egl nine homolog 1"/>
    <property type="match status" value="1"/>
</dbReference>
<comment type="subcellular location">
    <subcellularLocation>
        <location evidence="2">Nucleus</location>
    </subcellularLocation>
</comment>
<feature type="region of interest" description="Disordered" evidence="14">
    <location>
        <begin position="88"/>
        <end position="139"/>
    </location>
</feature>
<feature type="region of interest" description="Disordered" evidence="14">
    <location>
        <begin position="47"/>
        <end position="74"/>
    </location>
</feature>
<keyword evidence="8" id="KW-0560">Oxidoreductase</keyword>
<comment type="cofactor">
    <cofactor evidence="1">
        <name>L-ascorbate</name>
        <dbReference type="ChEBI" id="CHEBI:38290"/>
    </cofactor>
</comment>
<evidence type="ECO:0000256" key="12">
    <source>
        <dbReference type="ARBA" id="ARBA00049134"/>
    </source>
</evidence>
<dbReference type="GO" id="GO:0031418">
    <property type="term" value="F:L-ascorbic acid binding"/>
    <property type="evidence" value="ECO:0007669"/>
    <property type="project" value="UniProtKB-KW"/>
</dbReference>
<dbReference type="EC" id="1.14.11.29" evidence="11"/>
<evidence type="ECO:0000256" key="6">
    <source>
        <dbReference type="ARBA" id="ARBA00022896"/>
    </source>
</evidence>
<keyword evidence="6" id="KW-0847">Vitamin C</keyword>
<feature type="compositionally biased region" description="Basic residues" evidence="14">
    <location>
        <begin position="100"/>
        <end position="109"/>
    </location>
</feature>
<dbReference type="Pfam" id="PF01753">
    <property type="entry name" value="zf-MYND"/>
    <property type="match status" value="1"/>
</dbReference>